<protein>
    <submittedName>
        <fullName evidence="2">PepSY domain protein</fullName>
    </submittedName>
</protein>
<proteinExistence type="predicted"/>
<accession>E7N2C7</accession>
<evidence type="ECO:0000256" key="1">
    <source>
        <dbReference type="SAM" id="Phobius"/>
    </source>
</evidence>
<comment type="caution">
    <text evidence="2">The sequence shown here is derived from an EMBL/GenBank/DDBJ whole genome shotgun (WGS) entry which is preliminary data.</text>
</comment>
<reference evidence="2 3" key="1">
    <citation type="submission" date="2010-08" db="EMBL/GenBank/DDBJ databases">
        <authorList>
            <person name="Weinstock G."/>
            <person name="Sodergren E."/>
            <person name="Clifton S."/>
            <person name="Fulton L."/>
            <person name="Fulton B."/>
            <person name="Courtney L."/>
            <person name="Fronick C."/>
            <person name="Harrison M."/>
            <person name="Strong C."/>
            <person name="Farmer C."/>
            <person name="Delahaunty K."/>
            <person name="Markovic C."/>
            <person name="Hall O."/>
            <person name="Minx P."/>
            <person name="Tomlinson C."/>
            <person name="Mitreva M."/>
            <person name="Hou S."/>
            <person name="Chen J."/>
            <person name="Wollam A."/>
            <person name="Pepin K.H."/>
            <person name="Johnson M."/>
            <person name="Bhonagiri V."/>
            <person name="Zhang X."/>
            <person name="Suruliraj S."/>
            <person name="Warren W."/>
            <person name="Chinwalla A."/>
            <person name="Mardis E.R."/>
            <person name="Wilson R.K."/>
        </authorList>
    </citation>
    <scope>NUCLEOTIDE SEQUENCE [LARGE SCALE GENOMIC DNA]</scope>
    <source>
        <strain evidence="2 3">F0399</strain>
    </source>
</reference>
<feature type="transmembrane region" description="Helical" evidence="1">
    <location>
        <begin position="12"/>
        <end position="36"/>
    </location>
</feature>
<dbReference type="InterPro" id="IPR005625">
    <property type="entry name" value="PepSY-ass_TM"/>
</dbReference>
<organism evidence="2 3">
    <name type="scientific">Selenomonas artemidis F0399</name>
    <dbReference type="NCBI Taxonomy" id="749551"/>
    <lineage>
        <taxon>Bacteria</taxon>
        <taxon>Bacillati</taxon>
        <taxon>Bacillota</taxon>
        <taxon>Negativicutes</taxon>
        <taxon>Selenomonadales</taxon>
        <taxon>Selenomonadaceae</taxon>
        <taxon>Selenomonas</taxon>
    </lineage>
</organism>
<dbReference type="PANTHER" id="PTHR34219:SF3">
    <property type="entry name" value="BLL7967 PROTEIN"/>
    <property type="match status" value="1"/>
</dbReference>
<dbReference type="EMBL" id="AECV01000017">
    <property type="protein sequence ID" value="EFW29690.1"/>
    <property type="molecule type" value="Genomic_DNA"/>
</dbReference>
<dbReference type="RefSeq" id="WP_009349803.1">
    <property type="nucleotide sequence ID" value="NZ_GL638136.1"/>
</dbReference>
<dbReference type="PANTHER" id="PTHR34219">
    <property type="entry name" value="IRON-REGULATED INNER MEMBRANE PROTEIN-RELATED"/>
    <property type="match status" value="1"/>
</dbReference>
<feature type="transmembrane region" description="Helical" evidence="1">
    <location>
        <begin position="350"/>
        <end position="371"/>
    </location>
</feature>
<evidence type="ECO:0000313" key="2">
    <source>
        <dbReference type="EMBL" id="EFW29690.1"/>
    </source>
</evidence>
<gene>
    <name evidence="2" type="ORF">HMPREF9555_01138</name>
</gene>
<keyword evidence="1" id="KW-0812">Transmembrane</keyword>
<feature type="transmembrane region" description="Helical" evidence="1">
    <location>
        <begin position="416"/>
        <end position="437"/>
    </location>
</feature>
<sequence>MTNMAMRLCYQIHRWVSLVCTLFFLMLTLTGLPMLFRDELRAWNTVNLPPAGDPMPQREIWEALPEGFAAVAANFPGKEIRAVTPNPADGTLYFLVQDKGSKTAARAHMRMGGEQIMYDVRTGEVFNRKERVYRVQGIETMLRWAHLLHTQLGTAGMAGKHFLALMCLLAILSMISGVILYAPMMKGLAFGTIRKNARRVLWSDWHKYVSAIALVWALVLCLSAVFIASYSAGSRNYHRDAHIAAMEAFSSYVPFGIPITPADALRTVQEAYPDKNILTMALPEHDGGHYTFHIADPPAKPTNFVLDEMVFLPDDRGAEPLLVPPPDWLRMTPIFLNLHIHNHDTIPLKIIWAAMLLLTAAMIVTGCVLLWTRKYNAVYPNAPKAVRRIGASIWRAPVLIAVLSVIGLFAPITGGIGNIVGVLALGLPVVYFFYSLVRMNHDHRT</sequence>
<dbReference type="Pfam" id="PF03929">
    <property type="entry name" value="PepSY_TM"/>
    <property type="match status" value="1"/>
</dbReference>
<dbReference type="HOGENOM" id="CLU_031962_0_0_9"/>
<feature type="transmembrane region" description="Helical" evidence="1">
    <location>
        <begin position="392"/>
        <end position="410"/>
    </location>
</feature>
<feature type="transmembrane region" description="Helical" evidence="1">
    <location>
        <begin position="205"/>
        <end position="230"/>
    </location>
</feature>
<keyword evidence="3" id="KW-1185">Reference proteome</keyword>
<dbReference type="Proteomes" id="UP000004633">
    <property type="component" value="Unassembled WGS sequence"/>
</dbReference>
<dbReference type="AlphaFoldDB" id="E7N2C7"/>
<dbReference type="STRING" id="749551.HMPREF9555_01138"/>
<feature type="transmembrane region" description="Helical" evidence="1">
    <location>
        <begin position="162"/>
        <end position="184"/>
    </location>
</feature>
<evidence type="ECO:0000313" key="3">
    <source>
        <dbReference type="Proteomes" id="UP000004633"/>
    </source>
</evidence>
<keyword evidence="1" id="KW-1133">Transmembrane helix</keyword>
<name>E7N2C7_9FIRM</name>
<keyword evidence="1" id="KW-0472">Membrane</keyword>